<dbReference type="GO" id="GO:0016491">
    <property type="term" value="F:oxidoreductase activity"/>
    <property type="evidence" value="ECO:0007669"/>
    <property type="project" value="UniProtKB-KW"/>
</dbReference>
<dbReference type="PANTHER" id="PTHR43673">
    <property type="entry name" value="NAD(P)H NITROREDUCTASE YDGI-RELATED"/>
    <property type="match status" value="1"/>
</dbReference>
<comment type="similarity">
    <text evidence="1">Belongs to the nitroreductase family.</text>
</comment>
<dbReference type="EMBL" id="MCIB01000034">
    <property type="protein sequence ID" value="RKD30554.1"/>
    <property type="molecule type" value="Genomic_DNA"/>
</dbReference>
<dbReference type="InterPro" id="IPR000415">
    <property type="entry name" value="Nitroreductase-like"/>
</dbReference>
<dbReference type="OrthoDB" id="9812105at2"/>
<proteinExistence type="inferred from homology"/>
<dbReference type="SUPFAM" id="SSF55469">
    <property type="entry name" value="FMN-dependent nitroreductase-like"/>
    <property type="match status" value="1"/>
</dbReference>
<evidence type="ECO:0000256" key="1">
    <source>
        <dbReference type="ARBA" id="ARBA00007118"/>
    </source>
</evidence>
<gene>
    <name evidence="4" type="ORF">BET03_04240</name>
</gene>
<organism evidence="4 5">
    <name type="scientific">Thermohalobacter berrensis</name>
    <dbReference type="NCBI Taxonomy" id="99594"/>
    <lineage>
        <taxon>Bacteria</taxon>
        <taxon>Bacillati</taxon>
        <taxon>Bacillota</taxon>
        <taxon>Tissierellia</taxon>
        <taxon>Tissierellales</taxon>
        <taxon>Thermohalobacteraceae</taxon>
        <taxon>Thermohalobacter</taxon>
    </lineage>
</organism>
<evidence type="ECO:0000313" key="4">
    <source>
        <dbReference type="EMBL" id="RKD30554.1"/>
    </source>
</evidence>
<evidence type="ECO:0000259" key="3">
    <source>
        <dbReference type="Pfam" id="PF00881"/>
    </source>
</evidence>
<evidence type="ECO:0000256" key="2">
    <source>
        <dbReference type="ARBA" id="ARBA00023002"/>
    </source>
</evidence>
<dbReference type="AlphaFoldDB" id="A0A419SZ77"/>
<name>A0A419SZ77_9FIRM</name>
<keyword evidence="2" id="KW-0560">Oxidoreductase</keyword>
<dbReference type="Proteomes" id="UP000284177">
    <property type="component" value="Unassembled WGS sequence"/>
</dbReference>
<dbReference type="Pfam" id="PF00881">
    <property type="entry name" value="Nitroreductase"/>
    <property type="match status" value="1"/>
</dbReference>
<dbReference type="RefSeq" id="WP_120170015.1">
    <property type="nucleotide sequence ID" value="NZ_MCIB01000034.1"/>
</dbReference>
<keyword evidence="5" id="KW-1185">Reference proteome</keyword>
<sequence>MKDLKEIFESRRSVNYFDPNKQIDNKVLKEIIELSTLAPSCFNLQPWEVLVIKSEEWKKKLYNEACKQDKVLEAPVVLAIIGNTRGFLRENPIWDEKIDKGATEEEIQGYINYSKTKLFPSEEKKVAFAARNSSLLAMSIMYAAKYYGLDTHPMIGFDEDKVKEVFSIDEDKIVTMLIALGYHDESKELKPRGKRLGYNDIVKEF</sequence>
<protein>
    <submittedName>
        <fullName evidence="4">Nitroreductase</fullName>
    </submittedName>
</protein>
<comment type="caution">
    <text evidence="4">The sequence shown here is derived from an EMBL/GenBank/DDBJ whole genome shotgun (WGS) entry which is preliminary data.</text>
</comment>
<dbReference type="InterPro" id="IPR029479">
    <property type="entry name" value="Nitroreductase"/>
</dbReference>
<evidence type="ECO:0000313" key="5">
    <source>
        <dbReference type="Proteomes" id="UP000284177"/>
    </source>
</evidence>
<dbReference type="CDD" id="cd02137">
    <property type="entry name" value="MhqN-like"/>
    <property type="match status" value="1"/>
</dbReference>
<dbReference type="Gene3D" id="3.40.109.10">
    <property type="entry name" value="NADH Oxidase"/>
    <property type="match status" value="1"/>
</dbReference>
<reference evidence="4 5" key="1">
    <citation type="submission" date="2016-08" db="EMBL/GenBank/DDBJ databases">
        <title>Novel Firmicutes and Novel Genomes.</title>
        <authorList>
            <person name="Poppleton D.I."/>
            <person name="Gribaldo S."/>
        </authorList>
    </citation>
    <scope>NUCLEOTIDE SEQUENCE [LARGE SCALE GENOMIC DNA]</scope>
    <source>
        <strain evidence="4 5">CTT3</strain>
    </source>
</reference>
<accession>A0A419SZ77</accession>
<feature type="domain" description="Nitroreductase" evidence="3">
    <location>
        <begin position="10"/>
        <end position="182"/>
    </location>
</feature>